<accession>A0A919FET8</accession>
<comment type="caution">
    <text evidence="3">The sequence shown here is derived from an EMBL/GenBank/DDBJ whole genome shotgun (WGS) entry which is preliminary data.</text>
</comment>
<dbReference type="EMBL" id="BNBO01000004">
    <property type="protein sequence ID" value="GHH63428.1"/>
    <property type="molecule type" value="Genomic_DNA"/>
</dbReference>
<protein>
    <submittedName>
        <fullName evidence="3">ATP/GTP-binding protein</fullName>
    </submittedName>
</protein>
<evidence type="ECO:0000256" key="1">
    <source>
        <dbReference type="SAM" id="MobiDB-lite"/>
    </source>
</evidence>
<gene>
    <name evidence="3" type="ORF">GCM10018781_12850</name>
</gene>
<dbReference type="AlphaFoldDB" id="A0A919FET8"/>
<keyword evidence="2" id="KW-0732">Signal</keyword>
<evidence type="ECO:0000256" key="2">
    <source>
        <dbReference type="SAM" id="SignalP"/>
    </source>
</evidence>
<feature type="signal peptide" evidence="2">
    <location>
        <begin position="1"/>
        <end position="28"/>
    </location>
</feature>
<reference evidence="3" key="2">
    <citation type="submission" date="2020-09" db="EMBL/GenBank/DDBJ databases">
        <authorList>
            <person name="Sun Q."/>
            <person name="Ohkuma M."/>
        </authorList>
    </citation>
    <scope>NUCLEOTIDE SEQUENCE</scope>
    <source>
        <strain evidence="3">JCM 4646</strain>
    </source>
</reference>
<feature type="region of interest" description="Disordered" evidence="1">
    <location>
        <begin position="46"/>
        <end position="65"/>
    </location>
</feature>
<name>A0A919FET8_9ACTN</name>
<keyword evidence="4" id="KW-1185">Reference proteome</keyword>
<dbReference type="Proteomes" id="UP000617734">
    <property type="component" value="Unassembled WGS sequence"/>
</dbReference>
<proteinExistence type="predicted"/>
<reference evidence="3" key="1">
    <citation type="journal article" date="2014" name="Int. J. Syst. Evol. Microbiol.">
        <title>Complete genome sequence of Corynebacterium casei LMG S-19264T (=DSM 44701T), isolated from a smear-ripened cheese.</title>
        <authorList>
            <consortium name="US DOE Joint Genome Institute (JGI-PGF)"/>
            <person name="Walter F."/>
            <person name="Albersmeier A."/>
            <person name="Kalinowski J."/>
            <person name="Ruckert C."/>
        </authorList>
    </citation>
    <scope>NUCLEOTIDE SEQUENCE</scope>
    <source>
        <strain evidence="3">JCM 4646</strain>
    </source>
</reference>
<sequence length="312" mass="32574">MLKSIGRMTIRVMLAAGLLLTPAGPARAEGPDGDVHQCEVTTICTDVHEPGTTPTPGSTGGTGTNNGGGGVQTCAWNGQQWPCWDNDLGWFDSSNGCYYHRSSPQPPAGSKDWDGHDPADGAVYEVNCRQTAGGLLPQDPVFLAQAPGGPPPDNPATLAKDARDRIVFTAPQPHIAPAEKALVGLPVWLWYDWSGAARAPQPVTVKGNYISVTATPSVHKVTWDLGDGHTVQCKGPGTPYPPGATGPSPDCPYLFTASSALRANGSFSVTVTVEWQTDSVIVGAGTKVGQPILLSTTSAPFELKVGEVQVLN</sequence>
<evidence type="ECO:0000313" key="3">
    <source>
        <dbReference type="EMBL" id="GHH63428.1"/>
    </source>
</evidence>
<organism evidence="3 4">
    <name type="scientific">Kitasatospora indigofera</name>
    <dbReference type="NCBI Taxonomy" id="67307"/>
    <lineage>
        <taxon>Bacteria</taxon>
        <taxon>Bacillati</taxon>
        <taxon>Actinomycetota</taxon>
        <taxon>Actinomycetes</taxon>
        <taxon>Kitasatosporales</taxon>
        <taxon>Streptomycetaceae</taxon>
        <taxon>Kitasatospora</taxon>
    </lineage>
</organism>
<feature type="chain" id="PRO_5037010472" evidence="2">
    <location>
        <begin position="29"/>
        <end position="312"/>
    </location>
</feature>
<evidence type="ECO:0000313" key="4">
    <source>
        <dbReference type="Proteomes" id="UP000617734"/>
    </source>
</evidence>